<reference evidence="7" key="1">
    <citation type="journal article" date="2019" name="Sci. Rep.">
        <title>Draft genome of Tanacetum cinerariifolium, the natural source of mosquito coil.</title>
        <authorList>
            <person name="Yamashiro T."/>
            <person name="Shiraishi A."/>
            <person name="Satake H."/>
            <person name="Nakayama K."/>
        </authorList>
    </citation>
    <scope>NUCLEOTIDE SEQUENCE</scope>
</reference>
<evidence type="ECO:0000256" key="3">
    <source>
        <dbReference type="ARBA" id="ARBA00022750"/>
    </source>
</evidence>
<dbReference type="PANTHER" id="PTHR42648">
    <property type="entry name" value="TRANSPOSASE, PUTATIVE-RELATED"/>
    <property type="match status" value="1"/>
</dbReference>
<dbReference type="GO" id="GO:0004190">
    <property type="term" value="F:aspartic-type endopeptidase activity"/>
    <property type="evidence" value="ECO:0007669"/>
    <property type="project" value="UniProtKB-KW"/>
</dbReference>
<feature type="compositionally biased region" description="Basic and acidic residues" evidence="5">
    <location>
        <begin position="1563"/>
        <end position="1581"/>
    </location>
</feature>
<dbReference type="CDD" id="cd09272">
    <property type="entry name" value="RNase_HI_RT_Ty1"/>
    <property type="match status" value="1"/>
</dbReference>
<evidence type="ECO:0000256" key="5">
    <source>
        <dbReference type="SAM" id="MobiDB-lite"/>
    </source>
</evidence>
<dbReference type="Pfam" id="PF22936">
    <property type="entry name" value="Pol_BBD"/>
    <property type="match status" value="1"/>
</dbReference>
<feature type="region of interest" description="Disordered" evidence="5">
    <location>
        <begin position="284"/>
        <end position="317"/>
    </location>
</feature>
<dbReference type="InterPro" id="IPR036397">
    <property type="entry name" value="RNaseH_sf"/>
</dbReference>
<feature type="compositionally biased region" description="Basic and acidic residues" evidence="5">
    <location>
        <begin position="981"/>
        <end position="1006"/>
    </location>
</feature>
<feature type="region of interest" description="Disordered" evidence="5">
    <location>
        <begin position="975"/>
        <end position="1006"/>
    </location>
</feature>
<feature type="domain" description="Integrase catalytic" evidence="6">
    <location>
        <begin position="716"/>
        <end position="820"/>
    </location>
</feature>
<dbReference type="InterPro" id="IPR043502">
    <property type="entry name" value="DNA/RNA_pol_sf"/>
</dbReference>
<dbReference type="InterPro" id="IPR025724">
    <property type="entry name" value="GAG-pre-integrase_dom"/>
</dbReference>
<dbReference type="InterPro" id="IPR001584">
    <property type="entry name" value="Integrase_cat-core"/>
</dbReference>
<evidence type="ECO:0000256" key="2">
    <source>
        <dbReference type="ARBA" id="ARBA00022723"/>
    </source>
</evidence>
<dbReference type="GO" id="GO:0046872">
    <property type="term" value="F:metal ion binding"/>
    <property type="evidence" value="ECO:0007669"/>
    <property type="project" value="UniProtKB-KW"/>
</dbReference>
<feature type="compositionally biased region" description="Basic and acidic residues" evidence="5">
    <location>
        <begin position="1535"/>
        <end position="1555"/>
    </location>
</feature>
<keyword evidence="4" id="KW-0378">Hydrolase</keyword>
<dbReference type="InterPro" id="IPR013103">
    <property type="entry name" value="RVT_2"/>
</dbReference>
<dbReference type="GO" id="GO:0006508">
    <property type="term" value="P:proteolysis"/>
    <property type="evidence" value="ECO:0007669"/>
    <property type="project" value="UniProtKB-KW"/>
</dbReference>
<dbReference type="GO" id="GO:0003676">
    <property type="term" value="F:nucleic acid binding"/>
    <property type="evidence" value="ECO:0007669"/>
    <property type="project" value="InterPro"/>
</dbReference>
<dbReference type="SUPFAM" id="SSF53098">
    <property type="entry name" value="Ribonuclease H-like"/>
    <property type="match status" value="1"/>
</dbReference>
<evidence type="ECO:0000256" key="1">
    <source>
        <dbReference type="ARBA" id="ARBA00022670"/>
    </source>
</evidence>
<organism evidence="7">
    <name type="scientific">Tanacetum cinerariifolium</name>
    <name type="common">Dalmatian daisy</name>
    <name type="synonym">Chrysanthemum cinerariifolium</name>
    <dbReference type="NCBI Taxonomy" id="118510"/>
    <lineage>
        <taxon>Eukaryota</taxon>
        <taxon>Viridiplantae</taxon>
        <taxon>Streptophyta</taxon>
        <taxon>Embryophyta</taxon>
        <taxon>Tracheophyta</taxon>
        <taxon>Spermatophyta</taxon>
        <taxon>Magnoliopsida</taxon>
        <taxon>eudicotyledons</taxon>
        <taxon>Gunneridae</taxon>
        <taxon>Pentapetalae</taxon>
        <taxon>asterids</taxon>
        <taxon>campanulids</taxon>
        <taxon>Asterales</taxon>
        <taxon>Asteraceae</taxon>
        <taxon>Asteroideae</taxon>
        <taxon>Anthemideae</taxon>
        <taxon>Anthemidinae</taxon>
        <taxon>Tanacetum</taxon>
    </lineage>
</organism>
<name>A0A699HH26_TANCI</name>
<protein>
    <recommendedName>
        <fullName evidence="6">Integrase catalytic domain-containing protein</fullName>
    </recommendedName>
</protein>
<feature type="compositionally biased region" description="Basic and acidic residues" evidence="5">
    <location>
        <begin position="296"/>
        <end position="317"/>
    </location>
</feature>
<evidence type="ECO:0000313" key="7">
    <source>
        <dbReference type="EMBL" id="GEY14589.1"/>
    </source>
</evidence>
<dbReference type="GO" id="GO:0015074">
    <property type="term" value="P:DNA integration"/>
    <property type="evidence" value="ECO:0007669"/>
    <property type="project" value="InterPro"/>
</dbReference>
<gene>
    <name evidence="7" type="ORF">Tci_386563</name>
</gene>
<keyword evidence="1" id="KW-0645">Protease</keyword>
<dbReference type="Pfam" id="PF07727">
    <property type="entry name" value="RVT_2"/>
    <property type="match status" value="1"/>
</dbReference>
<keyword evidence="2" id="KW-0479">Metal-binding</keyword>
<dbReference type="PROSITE" id="PS50994">
    <property type="entry name" value="INTEGRASE"/>
    <property type="match status" value="1"/>
</dbReference>
<dbReference type="InterPro" id="IPR054722">
    <property type="entry name" value="PolX-like_BBD"/>
</dbReference>
<proteinExistence type="predicted"/>
<accession>A0A699HH26</accession>
<evidence type="ECO:0000259" key="6">
    <source>
        <dbReference type="PROSITE" id="PS50994"/>
    </source>
</evidence>
<dbReference type="SUPFAM" id="SSF56672">
    <property type="entry name" value="DNA/RNA polymerases"/>
    <property type="match status" value="1"/>
</dbReference>
<feature type="region of interest" description="Disordered" evidence="5">
    <location>
        <begin position="1535"/>
        <end position="1581"/>
    </location>
</feature>
<dbReference type="Pfam" id="PF14223">
    <property type="entry name" value="Retrotran_gag_2"/>
    <property type="match status" value="1"/>
</dbReference>
<dbReference type="Pfam" id="PF13976">
    <property type="entry name" value="gag_pre-integrs"/>
    <property type="match status" value="1"/>
</dbReference>
<feature type="non-terminal residue" evidence="7">
    <location>
        <position position="1581"/>
    </location>
</feature>
<dbReference type="Gene3D" id="3.30.420.10">
    <property type="entry name" value="Ribonuclease H-like superfamily/Ribonuclease H"/>
    <property type="match status" value="2"/>
</dbReference>
<dbReference type="InterPro" id="IPR039537">
    <property type="entry name" value="Retrotran_Ty1/copia-like"/>
</dbReference>
<keyword evidence="3" id="KW-0064">Aspartyl protease</keyword>
<comment type="caution">
    <text evidence="7">The sequence shown here is derived from an EMBL/GenBank/DDBJ whole genome shotgun (WGS) entry which is preliminary data.</text>
</comment>
<dbReference type="EMBL" id="BKCJ010155292">
    <property type="protein sequence ID" value="GEY14589.1"/>
    <property type="molecule type" value="Genomic_DNA"/>
</dbReference>
<dbReference type="InterPro" id="IPR012337">
    <property type="entry name" value="RNaseH-like_sf"/>
</dbReference>
<dbReference type="PANTHER" id="PTHR42648:SF32">
    <property type="entry name" value="RIBONUCLEASE H-LIKE DOMAIN, GAG-PRE-INTEGRASE DOMAIN PROTEIN-RELATED"/>
    <property type="match status" value="1"/>
</dbReference>
<sequence>MRERVLWWFEHLRRRPQASPIRRVEALVVDGVRKMGKPKLKWKDILKHEMKEFLLSDDTIYDSNDFRAKIRLGGLMVYLEAFFLPPGLPEGRLQKLISQLEILGETISQEDINLKFLRSLPSEWKTHTLIWRNKADLEEQSLDDLFNNLKIYKAEVKGSSTSIQNIQNIAFVSSNNTDSTNESVNAVPSVSAASHKAKVFTLLNQIDPDDLKEMDLKWQIAMLTMRARRECRSPKDNRNKETTRRTVPVEVSTSNALVSQCDAVGGYDWSFQAEEEPTNYALMAYTSPGSSSSPRSDNKLHSQEYDNRVTENQENDRYKTSEGYHVVSPLYTRNFLPPNPDLVFIDDIDASESVAKVINVESSGHKTSKDKSKAHRPDAPIIEDWISNSEDETEIEFVPKQRKPSFVKSTEHVKTSRESVKKVEHNKQAKNFRTNNQKSRAVLTRSRLVSLNNAKQKKLNTAVSVNAARLVTTAVTQSTVKCARTVKNVFNKAHSPGNPQQALQDKGVLDNGYSRHMTGNISFLSEFEKINKGYIAFGEDPKGGKISSKGKIKTEKLDFDDVYFVKELKFNLFSVSQMCDKKNSVLFTDTECVVLSSDYKLPDKNHVLFRVSRKNNMYNVDLKNVVSSGGLTCLFAKATLDESNLWHRRLGHINFKTMNKLVNGNLVRGLPLKIFNNNHTCVACQNGKQHKSSCKFKTVSSISQPLQRLHMDLFGPTFVKSINKKSYCLVVIDDYSRFTWFYGMKGIKREFSVARTPQQNEVAERKNKTLIEAARTMLTDSLLPIPFWTETVNTECYVQNKVLVTKPHNKTPYELLLGRSLSIGFMRPFGYPVTILNTLYSLGKSDEGFLVGYSVNYKAFRVFNSITRIVQETLHINFLENKPNVAGTGPKWLFDIDTLTMSMNYQPVVAGNQPNDNAGIKENFNAGKVGKEIVSAQQYVMLPLWSSDLQRPKNTDDDVADDAFEVKENENDVYVFANASDKNDKNKNDEKAKRDDKGNSHVDSSKGVRDLRAEFKEFSSNSTNSFNIASPPVNVVSLNFGIAGQSSFMDPSKYHDDPAMPELEDIVYSDDEEDVGVEADLSNLETNIHVSPILTTRLHKDHHVNQIIGNLNSAPQTRSMTRVIKEQGGLNQINDEDFYTCMFTCFLSQEEPKKVLQALKDLSWIKAMQEELLQFKLQKVWVLVDLPKGKRVIGSKWIFRNKKDEKGIVIRNKARLVAHGHTQEEGIDYDEVFAPIARIEAIRLFLAYASFMGFTVYQMDVKSAFLYGTIKEEVYVCQPIGFEDPDYPDKVYKVVKALYGLHQAPKAWYETLANYLLENSFQRGMIYQTLFIKKQKGDILLVQVYVDDIIFGSTNKELCTAFKKLMKDKFQMSFMGELTFFLGLQVKQKEDGVFISQDKYVAKILRKFGFTDVKSASTHIETDKPLLKDPHGADVDVYIYRPMIGSLMYLISSRPDIMFAFCACARFQVTPKVLHLYAVKRIFSDYVGASLDRKSTTGGCQFLGCRLISWQCKKQTVVATSSSEAEYVAAVKENQEKDKIGSKPDKNGKRVESGKSLKQLQWIKEEKPKKTQKEWSKTHTR</sequence>
<evidence type="ECO:0000256" key="4">
    <source>
        <dbReference type="ARBA" id="ARBA00022801"/>
    </source>
</evidence>